<keyword evidence="1" id="KW-0812">Transmembrane</keyword>
<protein>
    <recommendedName>
        <fullName evidence="4">ABC-2 family transporter</fullName>
    </recommendedName>
</protein>
<name>A0A316FKQ9_9ACTN</name>
<accession>A0A316FKQ9</accession>
<feature type="transmembrane region" description="Helical" evidence="1">
    <location>
        <begin position="41"/>
        <end position="58"/>
    </location>
</feature>
<dbReference type="EMBL" id="QGGR01000005">
    <property type="protein sequence ID" value="PWK48725.1"/>
    <property type="molecule type" value="Genomic_DNA"/>
</dbReference>
<organism evidence="2 3">
    <name type="scientific">Actinoplanes xinjiangensis</name>
    <dbReference type="NCBI Taxonomy" id="512350"/>
    <lineage>
        <taxon>Bacteria</taxon>
        <taxon>Bacillati</taxon>
        <taxon>Actinomycetota</taxon>
        <taxon>Actinomycetes</taxon>
        <taxon>Micromonosporales</taxon>
        <taxon>Micromonosporaceae</taxon>
        <taxon>Actinoplanes</taxon>
    </lineage>
</organism>
<evidence type="ECO:0008006" key="4">
    <source>
        <dbReference type="Google" id="ProtNLM"/>
    </source>
</evidence>
<dbReference type="Proteomes" id="UP000245697">
    <property type="component" value="Unassembled WGS sequence"/>
</dbReference>
<gene>
    <name evidence="2" type="ORF">BC793_10569</name>
</gene>
<reference evidence="2 3" key="1">
    <citation type="submission" date="2018-05" db="EMBL/GenBank/DDBJ databases">
        <title>Genomic Encyclopedia of Archaeal and Bacterial Type Strains, Phase II (KMG-II): from individual species to whole genera.</title>
        <authorList>
            <person name="Goeker M."/>
        </authorList>
    </citation>
    <scope>NUCLEOTIDE SEQUENCE [LARGE SCALE GENOMIC DNA]</scope>
    <source>
        <strain evidence="2 3">DSM 45184</strain>
    </source>
</reference>
<dbReference type="AlphaFoldDB" id="A0A316FKQ9"/>
<evidence type="ECO:0000313" key="3">
    <source>
        <dbReference type="Proteomes" id="UP000245697"/>
    </source>
</evidence>
<evidence type="ECO:0000313" key="2">
    <source>
        <dbReference type="EMBL" id="PWK48725.1"/>
    </source>
</evidence>
<proteinExistence type="predicted"/>
<sequence>MIGAVKAEVSKLVTLPSPAITVALTWAVTVLVRQADPPGGAVPYSQAGVLVLGVLAAGHEYQRGGQIRATLLAVPRRPLLFAAKTVALLVTAGPAVFVAALLAGEPGATGGLLLDLLLAAGVATIVRHPVGATAVVLTAYQIVVPLIRNGLPDVALPPAPVWSAAIIAAAAVTFHRRDA</sequence>
<keyword evidence="1" id="KW-1133">Transmembrane helix</keyword>
<comment type="caution">
    <text evidence="2">The sequence shown here is derived from an EMBL/GenBank/DDBJ whole genome shotgun (WGS) entry which is preliminary data.</text>
</comment>
<keyword evidence="1" id="KW-0472">Membrane</keyword>
<evidence type="ECO:0000256" key="1">
    <source>
        <dbReference type="SAM" id="Phobius"/>
    </source>
</evidence>
<feature type="transmembrane region" description="Helical" evidence="1">
    <location>
        <begin position="79"/>
        <end position="102"/>
    </location>
</feature>
<keyword evidence="3" id="KW-1185">Reference proteome</keyword>
<feature type="transmembrane region" description="Helical" evidence="1">
    <location>
        <begin position="12"/>
        <end position="35"/>
    </location>
</feature>